<reference evidence="3 4" key="1">
    <citation type="submission" date="2019-08" db="EMBL/GenBank/DDBJ databases">
        <title>Archangium and Cystobacter genomes.</title>
        <authorList>
            <person name="Chen I.-C.K."/>
            <person name="Wielgoss S."/>
        </authorList>
    </citation>
    <scope>NUCLEOTIDE SEQUENCE [LARGE SCALE GENOMIC DNA]</scope>
    <source>
        <strain evidence="3 4">Cbm 6</strain>
    </source>
</reference>
<evidence type="ECO:0000256" key="2">
    <source>
        <dbReference type="SAM" id="Phobius"/>
    </source>
</evidence>
<feature type="transmembrane region" description="Helical" evidence="2">
    <location>
        <begin position="55"/>
        <end position="78"/>
    </location>
</feature>
<feature type="transmembrane region" description="Helical" evidence="2">
    <location>
        <begin position="173"/>
        <end position="193"/>
    </location>
</feature>
<accession>A0ABY9WLL4</accession>
<protein>
    <submittedName>
        <fullName evidence="3">Uncharacterized protein</fullName>
    </submittedName>
</protein>
<feature type="transmembrane region" description="Helical" evidence="2">
    <location>
        <begin position="264"/>
        <end position="285"/>
    </location>
</feature>
<keyword evidence="2" id="KW-1133">Transmembrane helix</keyword>
<keyword evidence="4" id="KW-1185">Reference proteome</keyword>
<gene>
    <name evidence="3" type="ORF">F0U60_05960</name>
</gene>
<feature type="transmembrane region" description="Helical" evidence="2">
    <location>
        <begin position="232"/>
        <end position="252"/>
    </location>
</feature>
<sequence length="329" mass="34443">MRTVYSPTMLFPTRLNTLPGLMLAPLPLVAVGGAGLGFISFVGGRAAVWRLADAAGPYSLLMAMGVLAVTLMLAALLGRSPSGRHVPLVVLMGLATLPWLLGIAGTQEAMEKVLAALPDAGSGNALTALVAGTGEAMVTRLLGAWMSAALLVCVAVGLVLLRAPAVRRGEDAGILLGAVLSLMLGGIALLVALEAHQLFELLTPLATRSPELQAGLITQGMEKLEWMQELRAASLGALAVLAATLIGWKFFLRPESVRRWMGNLLLVGLAALVLLLDALPMQLAARGVREAGVSRTLLPMVLRQNPTNARSAAPRSRPTSPVPLIRFEK</sequence>
<feature type="transmembrane region" description="Helical" evidence="2">
    <location>
        <begin position="21"/>
        <end position="43"/>
    </location>
</feature>
<feature type="transmembrane region" description="Helical" evidence="2">
    <location>
        <begin position="142"/>
        <end position="161"/>
    </location>
</feature>
<organism evidence="3 4">
    <name type="scientific">Archangium minus</name>
    <dbReference type="NCBI Taxonomy" id="83450"/>
    <lineage>
        <taxon>Bacteria</taxon>
        <taxon>Pseudomonadati</taxon>
        <taxon>Myxococcota</taxon>
        <taxon>Myxococcia</taxon>
        <taxon>Myxococcales</taxon>
        <taxon>Cystobacterineae</taxon>
        <taxon>Archangiaceae</taxon>
        <taxon>Archangium</taxon>
    </lineage>
</organism>
<name>A0ABY9WLL4_9BACT</name>
<feature type="transmembrane region" description="Helical" evidence="2">
    <location>
        <begin position="85"/>
        <end position="104"/>
    </location>
</feature>
<proteinExistence type="predicted"/>
<dbReference type="RefSeq" id="WP_395815181.1">
    <property type="nucleotide sequence ID" value="NZ_CP043494.1"/>
</dbReference>
<keyword evidence="2" id="KW-0812">Transmembrane</keyword>
<feature type="region of interest" description="Disordered" evidence="1">
    <location>
        <begin position="306"/>
        <end position="329"/>
    </location>
</feature>
<evidence type="ECO:0000256" key="1">
    <source>
        <dbReference type="SAM" id="MobiDB-lite"/>
    </source>
</evidence>
<dbReference type="EMBL" id="CP043494">
    <property type="protein sequence ID" value="WNG43692.1"/>
    <property type="molecule type" value="Genomic_DNA"/>
</dbReference>
<evidence type="ECO:0000313" key="4">
    <source>
        <dbReference type="Proteomes" id="UP001611383"/>
    </source>
</evidence>
<evidence type="ECO:0000313" key="3">
    <source>
        <dbReference type="EMBL" id="WNG43692.1"/>
    </source>
</evidence>
<dbReference type="Proteomes" id="UP001611383">
    <property type="component" value="Chromosome"/>
</dbReference>
<keyword evidence="2" id="KW-0472">Membrane</keyword>